<evidence type="ECO:0000313" key="3">
    <source>
        <dbReference type="Proteomes" id="UP000615755"/>
    </source>
</evidence>
<dbReference type="InterPro" id="IPR036895">
    <property type="entry name" value="Uracil-DNA_glycosylase-like_sf"/>
</dbReference>
<dbReference type="Proteomes" id="UP000615755">
    <property type="component" value="Unassembled WGS sequence"/>
</dbReference>
<evidence type="ECO:0000259" key="1">
    <source>
        <dbReference type="SMART" id="SM00986"/>
    </source>
</evidence>
<dbReference type="Gene3D" id="3.40.470.10">
    <property type="entry name" value="Uracil-DNA glycosylase-like domain"/>
    <property type="match status" value="1"/>
</dbReference>
<proteinExistence type="predicted"/>
<dbReference type="EMBL" id="AQGV01000015">
    <property type="protein sequence ID" value="MBE0370231.1"/>
    <property type="molecule type" value="Genomic_DNA"/>
</dbReference>
<dbReference type="SMART" id="SM00987">
    <property type="entry name" value="UreE_C"/>
    <property type="match status" value="1"/>
</dbReference>
<dbReference type="InterPro" id="IPR005122">
    <property type="entry name" value="Uracil-DNA_glycosylase-like"/>
</dbReference>
<dbReference type="Pfam" id="PF03167">
    <property type="entry name" value="UDG"/>
    <property type="match status" value="1"/>
</dbReference>
<organism evidence="2 3">
    <name type="scientific">Pseudoalteromonas aurantia 208</name>
    <dbReference type="NCBI Taxonomy" id="1314867"/>
    <lineage>
        <taxon>Bacteria</taxon>
        <taxon>Pseudomonadati</taxon>
        <taxon>Pseudomonadota</taxon>
        <taxon>Gammaproteobacteria</taxon>
        <taxon>Alteromonadales</taxon>
        <taxon>Pseudoalteromonadaceae</taxon>
        <taxon>Pseudoalteromonas</taxon>
    </lineage>
</organism>
<name>A0ABR9EGZ0_9GAMM</name>
<dbReference type="CDD" id="cd10033">
    <property type="entry name" value="UDG_like"/>
    <property type="match status" value="1"/>
</dbReference>
<protein>
    <recommendedName>
        <fullName evidence="1">Uracil-DNA glycosylase-like domain-containing protein</fullName>
    </recommendedName>
</protein>
<gene>
    <name evidence="2" type="ORF">PAUR_b0211</name>
</gene>
<evidence type="ECO:0000313" key="2">
    <source>
        <dbReference type="EMBL" id="MBE0370231.1"/>
    </source>
</evidence>
<dbReference type="SMART" id="SM00986">
    <property type="entry name" value="UDG"/>
    <property type="match status" value="1"/>
</dbReference>
<comment type="caution">
    <text evidence="2">The sequence shown here is derived from an EMBL/GenBank/DDBJ whole genome shotgun (WGS) entry which is preliminary data.</text>
</comment>
<dbReference type="InterPro" id="IPR047124">
    <property type="entry name" value="HI_0220.2"/>
</dbReference>
<reference evidence="2 3" key="1">
    <citation type="submission" date="2015-03" db="EMBL/GenBank/DDBJ databases">
        <title>Genome sequence of Pseudoalteromonas aurantia.</title>
        <authorList>
            <person name="Xie B.-B."/>
            <person name="Rong J.-C."/>
            <person name="Qin Q.-L."/>
            <person name="Zhang Y.-Z."/>
        </authorList>
    </citation>
    <scope>NUCLEOTIDE SEQUENCE [LARGE SCALE GENOMIC DNA]</scope>
    <source>
        <strain evidence="2 3">208</strain>
    </source>
</reference>
<sequence length="190" mass="21509">MTIFDDIKKCRICHDTLQLGANPVVQGNESARILIAGQAPSKTVHLTSKPFNDASGSRLRAWLNVTERTFYDPSLFAIVPMAFCYPGKGSSGDLPPPPICAKTWRSQLLKQFSQVKLTIVIGQYAQQYHFPNFTSVTEQTRVWQSLLPSMIALPHPSPRNQHWLKKNPWFSNELLPELQKITHKVITKVK</sequence>
<accession>A0ABR9EGZ0</accession>
<feature type="domain" description="Uracil-DNA glycosylase-like" evidence="1">
    <location>
        <begin position="24"/>
        <end position="179"/>
    </location>
</feature>
<dbReference type="RefSeq" id="WP_192509384.1">
    <property type="nucleotide sequence ID" value="NZ_AQGV01000015.1"/>
</dbReference>
<dbReference type="PANTHER" id="PTHR42160:SF1">
    <property type="entry name" value="URACIL-DNA GLYCOSYLASE SUPERFAMILY PROTEIN"/>
    <property type="match status" value="1"/>
</dbReference>
<dbReference type="PANTHER" id="PTHR42160">
    <property type="entry name" value="URACIL-DNA GLYCOSYLASE SUPERFAMILY PROTEIN"/>
    <property type="match status" value="1"/>
</dbReference>
<keyword evidence="3" id="KW-1185">Reference proteome</keyword>
<dbReference type="SUPFAM" id="SSF52141">
    <property type="entry name" value="Uracil-DNA glycosylase-like"/>
    <property type="match status" value="1"/>
</dbReference>